<keyword evidence="12" id="KW-1185">Reference proteome</keyword>
<dbReference type="InterPro" id="IPR034414">
    <property type="entry name" value="DND1_RRM1"/>
</dbReference>
<dbReference type="SUPFAM" id="SSF54928">
    <property type="entry name" value="RNA-binding domain, RBD"/>
    <property type="match status" value="1"/>
</dbReference>
<dbReference type="InterPro" id="IPR000504">
    <property type="entry name" value="RRM_dom"/>
</dbReference>
<dbReference type="Pfam" id="PF00076">
    <property type="entry name" value="RRM_1"/>
    <property type="match status" value="1"/>
</dbReference>
<dbReference type="GO" id="GO:0003723">
    <property type="term" value="F:RNA binding"/>
    <property type="evidence" value="ECO:0007669"/>
    <property type="project" value="UniProtKB-UniRule"/>
</dbReference>
<reference evidence="11" key="1">
    <citation type="thesis" date="2020" institute="ProQuest LLC" country="789 East Eisenhower Parkway, Ann Arbor, MI, USA">
        <title>Comparative Genomics and Chromosome Evolution.</title>
        <authorList>
            <person name="Mudd A.B."/>
        </authorList>
    </citation>
    <scope>NUCLEOTIDE SEQUENCE</scope>
    <source>
        <strain evidence="11">Female2</strain>
        <tissue evidence="11">Blood</tissue>
    </source>
</reference>
<evidence type="ECO:0000256" key="8">
    <source>
        <dbReference type="ARBA" id="ARBA00072228"/>
    </source>
</evidence>
<organism evidence="11 12">
    <name type="scientific">Hymenochirus boettgeri</name>
    <name type="common">Congo dwarf clawed frog</name>
    <dbReference type="NCBI Taxonomy" id="247094"/>
    <lineage>
        <taxon>Eukaryota</taxon>
        <taxon>Metazoa</taxon>
        <taxon>Chordata</taxon>
        <taxon>Craniata</taxon>
        <taxon>Vertebrata</taxon>
        <taxon>Euteleostomi</taxon>
        <taxon>Amphibia</taxon>
        <taxon>Batrachia</taxon>
        <taxon>Anura</taxon>
        <taxon>Pipoidea</taxon>
        <taxon>Pipidae</taxon>
        <taxon>Pipinae</taxon>
        <taxon>Hymenochirus</taxon>
    </lineage>
</organism>
<dbReference type="PROSITE" id="PS50102">
    <property type="entry name" value="RRM"/>
    <property type="match status" value="1"/>
</dbReference>
<dbReference type="InterPro" id="IPR012677">
    <property type="entry name" value="Nucleotide-bd_a/b_plait_sf"/>
</dbReference>
<evidence type="ECO:0000256" key="6">
    <source>
        <dbReference type="ARBA" id="ARBA00022884"/>
    </source>
</evidence>
<keyword evidence="5" id="KW-0677">Repeat</keyword>
<evidence type="ECO:0000256" key="1">
    <source>
        <dbReference type="ARBA" id="ARBA00004123"/>
    </source>
</evidence>
<proteinExistence type="predicted"/>
<evidence type="ECO:0000256" key="9">
    <source>
        <dbReference type="PROSITE-ProRule" id="PRU00176"/>
    </source>
</evidence>
<evidence type="ECO:0000256" key="3">
    <source>
        <dbReference type="ARBA" id="ARBA00022473"/>
    </source>
</evidence>
<evidence type="ECO:0000256" key="5">
    <source>
        <dbReference type="ARBA" id="ARBA00022737"/>
    </source>
</evidence>
<dbReference type="AlphaFoldDB" id="A0A8T2J1D9"/>
<evidence type="ECO:0000256" key="7">
    <source>
        <dbReference type="ARBA" id="ARBA00023242"/>
    </source>
</evidence>
<evidence type="ECO:0000256" key="4">
    <source>
        <dbReference type="ARBA" id="ARBA00022490"/>
    </source>
</evidence>
<evidence type="ECO:0000259" key="10">
    <source>
        <dbReference type="PROSITE" id="PS50102"/>
    </source>
</evidence>
<gene>
    <name evidence="11" type="ORF">GDO86_005322</name>
</gene>
<evidence type="ECO:0000313" key="12">
    <source>
        <dbReference type="Proteomes" id="UP000812440"/>
    </source>
</evidence>
<feature type="domain" description="RRM" evidence="10">
    <location>
        <begin position="57"/>
        <end position="135"/>
    </location>
</feature>
<keyword evidence="4" id="KW-0963">Cytoplasm</keyword>
<dbReference type="Pfam" id="PF14709">
    <property type="entry name" value="DND1_DSRM"/>
    <property type="match status" value="1"/>
</dbReference>
<dbReference type="FunFam" id="3.30.70.330:FF:000370">
    <property type="entry name" value="Dead end protein homolog 1"/>
    <property type="match status" value="1"/>
</dbReference>
<sequence length="338" mass="37668">MEEMKSQMWINSINSENKAVLLKWIKETGTELVQVNGQRRYGGPPPGWVGNAPVSGSEVFIGKIPQDLYEDKLIPLFQSVGKLYEFRLMMTFSGLNRGFAYARYINKRQAIAAITTLNGFEISKGCHIVVCRSTEKSEITLDGLPSTLNQLTLQNVLDEVTSGVSNISLYPSPLKSGQVIAIVKYNSHRAAAMAKKSLCEGSHLLHGLPLRVDWLKVDVRQTLNLPKKSPQSKIPSALPLKIVSNLVKSEILLNAIDHLSMVCQNMNLGQPIFLIKLFNVSTCGWLRFWYQVVIPKYPMPFSGYAWIIGQNLKINERHEKAKELVAVKVLSALGCVAD</sequence>
<evidence type="ECO:0000313" key="11">
    <source>
        <dbReference type="EMBL" id="KAG8439069.1"/>
    </source>
</evidence>
<dbReference type="Proteomes" id="UP000812440">
    <property type="component" value="Chromosome 3"/>
</dbReference>
<keyword evidence="7" id="KW-0539">Nucleus</keyword>
<dbReference type="GO" id="GO:0005634">
    <property type="term" value="C:nucleus"/>
    <property type="evidence" value="ECO:0007669"/>
    <property type="project" value="UniProtKB-SubCell"/>
</dbReference>
<dbReference type="PANTHER" id="PTHR21245">
    <property type="entry name" value="HETEROGENEOUS NUCLEAR RIBONUCLEOPROTEIN"/>
    <property type="match status" value="1"/>
</dbReference>
<comment type="subcellular location">
    <subcellularLocation>
        <location evidence="2">Cytoplasm</location>
    </subcellularLocation>
    <subcellularLocation>
        <location evidence="1">Nucleus</location>
    </subcellularLocation>
</comment>
<keyword evidence="6 9" id="KW-0694">RNA-binding</keyword>
<dbReference type="InterPro" id="IPR035979">
    <property type="entry name" value="RBD_domain_sf"/>
</dbReference>
<dbReference type="GO" id="GO:0005737">
    <property type="term" value="C:cytoplasm"/>
    <property type="evidence" value="ECO:0007669"/>
    <property type="project" value="UniProtKB-SubCell"/>
</dbReference>
<comment type="caution">
    <text evidence="11">The sequence shown here is derived from an EMBL/GenBank/DDBJ whole genome shotgun (WGS) entry which is preliminary data.</text>
</comment>
<accession>A0A8T2J1D9</accession>
<evidence type="ECO:0000256" key="2">
    <source>
        <dbReference type="ARBA" id="ARBA00004496"/>
    </source>
</evidence>
<protein>
    <recommendedName>
        <fullName evidence="8">Dead end protein homolog 1</fullName>
    </recommendedName>
</protein>
<name>A0A8T2J1D9_9PIPI</name>
<dbReference type="OrthoDB" id="3800936at2759"/>
<dbReference type="CDD" id="cd12487">
    <property type="entry name" value="RRM1_DND1"/>
    <property type="match status" value="1"/>
</dbReference>
<keyword evidence="3" id="KW-0217">Developmental protein</keyword>
<dbReference type="SMART" id="SM00360">
    <property type="entry name" value="RRM"/>
    <property type="match status" value="2"/>
</dbReference>
<dbReference type="EMBL" id="JAACNH010000006">
    <property type="protein sequence ID" value="KAG8439069.1"/>
    <property type="molecule type" value="Genomic_DNA"/>
</dbReference>
<dbReference type="Gene3D" id="3.30.70.330">
    <property type="match status" value="2"/>
</dbReference>